<evidence type="ECO:0000256" key="5">
    <source>
        <dbReference type="ARBA" id="ARBA00022960"/>
    </source>
</evidence>
<proteinExistence type="inferred from homology"/>
<evidence type="ECO:0000256" key="12">
    <source>
        <dbReference type="ARBA" id="ARBA00041185"/>
    </source>
</evidence>
<dbReference type="GO" id="GO:0009252">
    <property type="term" value="P:peptidoglycan biosynthetic process"/>
    <property type="evidence" value="ECO:0007669"/>
    <property type="project" value="UniProtKB-KW"/>
</dbReference>
<evidence type="ECO:0000256" key="11">
    <source>
        <dbReference type="ARBA" id="ARBA00038053"/>
    </source>
</evidence>
<evidence type="ECO:0000256" key="15">
    <source>
        <dbReference type="ARBA" id="ARBA00049902"/>
    </source>
</evidence>
<evidence type="ECO:0000256" key="6">
    <source>
        <dbReference type="ARBA" id="ARBA00022984"/>
    </source>
</evidence>
<evidence type="ECO:0000256" key="4">
    <source>
        <dbReference type="ARBA" id="ARBA00022692"/>
    </source>
</evidence>
<dbReference type="AlphaFoldDB" id="A0A3L9MGJ9"/>
<dbReference type="GO" id="GO:0015648">
    <property type="term" value="F:lipid-linked peptidoglycan transporter activity"/>
    <property type="evidence" value="ECO:0007669"/>
    <property type="project" value="TreeGrafter"/>
</dbReference>
<organism evidence="17 18">
    <name type="scientific">Faecalibacter macacae</name>
    <dbReference type="NCBI Taxonomy" id="1859289"/>
    <lineage>
        <taxon>Bacteria</taxon>
        <taxon>Pseudomonadati</taxon>
        <taxon>Bacteroidota</taxon>
        <taxon>Flavobacteriia</taxon>
        <taxon>Flavobacteriales</taxon>
        <taxon>Weeksellaceae</taxon>
        <taxon>Faecalibacter</taxon>
    </lineage>
</organism>
<dbReference type="GO" id="GO:0008955">
    <property type="term" value="F:peptidoglycan glycosyltransferase activity"/>
    <property type="evidence" value="ECO:0007669"/>
    <property type="project" value="UniProtKB-EC"/>
</dbReference>
<feature type="transmembrane region" description="Helical" evidence="16">
    <location>
        <begin position="15"/>
        <end position="34"/>
    </location>
</feature>
<dbReference type="GO" id="GO:0008360">
    <property type="term" value="P:regulation of cell shape"/>
    <property type="evidence" value="ECO:0007669"/>
    <property type="project" value="UniProtKB-KW"/>
</dbReference>
<evidence type="ECO:0000256" key="13">
    <source>
        <dbReference type="ARBA" id="ARBA00041418"/>
    </source>
</evidence>
<feature type="transmembrane region" description="Helical" evidence="16">
    <location>
        <begin position="171"/>
        <end position="188"/>
    </location>
</feature>
<feature type="transmembrane region" description="Helical" evidence="16">
    <location>
        <begin position="318"/>
        <end position="343"/>
    </location>
</feature>
<feature type="transmembrane region" description="Helical" evidence="16">
    <location>
        <begin position="74"/>
        <end position="96"/>
    </location>
</feature>
<evidence type="ECO:0000313" key="18">
    <source>
        <dbReference type="Proteomes" id="UP000275348"/>
    </source>
</evidence>
<dbReference type="EMBL" id="RDOJ01000003">
    <property type="protein sequence ID" value="RLZ11942.1"/>
    <property type="molecule type" value="Genomic_DNA"/>
</dbReference>
<keyword evidence="17" id="KW-0132">Cell division</keyword>
<evidence type="ECO:0000256" key="14">
    <source>
        <dbReference type="ARBA" id="ARBA00044770"/>
    </source>
</evidence>
<gene>
    <name evidence="17" type="ORF">EAH69_03195</name>
</gene>
<feature type="transmembrane region" description="Helical" evidence="16">
    <location>
        <begin position="108"/>
        <end position="132"/>
    </location>
</feature>
<dbReference type="PANTHER" id="PTHR30474:SF2">
    <property type="entry name" value="PEPTIDOGLYCAN GLYCOSYLTRANSFERASE FTSW-RELATED"/>
    <property type="match status" value="1"/>
</dbReference>
<dbReference type="OrthoDB" id="9812661at2"/>
<evidence type="ECO:0000256" key="7">
    <source>
        <dbReference type="ARBA" id="ARBA00022989"/>
    </source>
</evidence>
<dbReference type="GO" id="GO:0051301">
    <property type="term" value="P:cell division"/>
    <property type="evidence" value="ECO:0007669"/>
    <property type="project" value="UniProtKB-KW"/>
</dbReference>
<keyword evidence="5" id="KW-0133">Cell shape</keyword>
<keyword evidence="2" id="KW-0328">Glycosyltransferase</keyword>
<evidence type="ECO:0000313" key="17">
    <source>
        <dbReference type="EMBL" id="RLZ11942.1"/>
    </source>
</evidence>
<keyword evidence="6" id="KW-0573">Peptidoglycan synthesis</keyword>
<evidence type="ECO:0000256" key="3">
    <source>
        <dbReference type="ARBA" id="ARBA00022679"/>
    </source>
</evidence>
<keyword evidence="8 16" id="KW-0472">Membrane</keyword>
<keyword evidence="18" id="KW-1185">Reference proteome</keyword>
<comment type="catalytic activity">
    <reaction evidence="15">
        <text>[GlcNAc-(1-&gt;4)-Mur2Ac(oyl-L-Ala-gamma-D-Glu-L-Lys-D-Ala-D-Ala)](n)-di-trans,octa-cis-undecaprenyl diphosphate + beta-D-GlcNAc-(1-&gt;4)-Mur2Ac(oyl-L-Ala-gamma-D-Glu-L-Lys-D-Ala-D-Ala)-di-trans,octa-cis-undecaprenyl diphosphate = [GlcNAc-(1-&gt;4)-Mur2Ac(oyl-L-Ala-gamma-D-Glu-L-Lys-D-Ala-D-Ala)](n+1)-di-trans,octa-cis-undecaprenyl diphosphate + di-trans,octa-cis-undecaprenyl diphosphate + H(+)</text>
        <dbReference type="Rhea" id="RHEA:23708"/>
        <dbReference type="Rhea" id="RHEA-COMP:9602"/>
        <dbReference type="Rhea" id="RHEA-COMP:9603"/>
        <dbReference type="ChEBI" id="CHEBI:15378"/>
        <dbReference type="ChEBI" id="CHEBI:58405"/>
        <dbReference type="ChEBI" id="CHEBI:60033"/>
        <dbReference type="ChEBI" id="CHEBI:78435"/>
        <dbReference type="EC" id="2.4.99.28"/>
    </reaction>
</comment>
<keyword evidence="7 16" id="KW-1133">Transmembrane helix</keyword>
<keyword evidence="17" id="KW-0131">Cell cycle</keyword>
<dbReference type="PANTHER" id="PTHR30474">
    <property type="entry name" value="CELL CYCLE PROTEIN"/>
    <property type="match status" value="1"/>
</dbReference>
<evidence type="ECO:0000256" key="1">
    <source>
        <dbReference type="ARBA" id="ARBA00004141"/>
    </source>
</evidence>
<keyword evidence="4 16" id="KW-0812">Transmembrane</keyword>
<evidence type="ECO:0000256" key="10">
    <source>
        <dbReference type="ARBA" id="ARBA00033270"/>
    </source>
</evidence>
<reference evidence="17 18" key="1">
    <citation type="submission" date="2018-10" db="EMBL/GenBank/DDBJ databases">
        <authorList>
            <person name="Chen X."/>
        </authorList>
    </citation>
    <scope>NUCLEOTIDE SEQUENCE [LARGE SCALE GENOMIC DNA]</scope>
    <source>
        <strain evidence="17 18">YIM 102668</strain>
    </source>
</reference>
<feature type="transmembrane region" description="Helical" evidence="16">
    <location>
        <begin position="280"/>
        <end position="306"/>
    </location>
</feature>
<feature type="transmembrane region" description="Helical" evidence="16">
    <location>
        <begin position="144"/>
        <end position="165"/>
    </location>
</feature>
<comment type="similarity">
    <text evidence="11">Belongs to the SEDS family. FtsW subfamily.</text>
</comment>
<dbReference type="RefSeq" id="WP_121933751.1">
    <property type="nucleotide sequence ID" value="NZ_RDOJ01000003.1"/>
</dbReference>
<protein>
    <recommendedName>
        <fullName evidence="12">Probable peptidoglycan glycosyltransferase FtsW</fullName>
        <ecNumber evidence="14">2.4.99.28</ecNumber>
    </recommendedName>
    <alternativeName>
        <fullName evidence="13">Cell division protein FtsW</fullName>
    </alternativeName>
    <alternativeName>
        <fullName evidence="10">Cell wall polymerase</fullName>
    </alternativeName>
    <alternativeName>
        <fullName evidence="9">Peptidoglycan polymerase</fullName>
    </alternativeName>
</protein>
<dbReference type="Pfam" id="PF01098">
    <property type="entry name" value="FTSW_RODA_SPOVE"/>
    <property type="match status" value="1"/>
</dbReference>
<feature type="transmembrane region" description="Helical" evidence="16">
    <location>
        <begin position="193"/>
        <end position="212"/>
    </location>
</feature>
<dbReference type="EC" id="2.4.99.28" evidence="14"/>
<evidence type="ECO:0000256" key="8">
    <source>
        <dbReference type="ARBA" id="ARBA00023136"/>
    </source>
</evidence>
<accession>A0A3L9MGJ9</accession>
<comment type="subcellular location">
    <subcellularLocation>
        <location evidence="1">Membrane</location>
        <topology evidence="1">Multi-pass membrane protein</topology>
    </subcellularLocation>
</comment>
<comment type="caution">
    <text evidence="17">The sequence shown here is derived from an EMBL/GenBank/DDBJ whole genome shotgun (WGS) entry which is preliminary data.</text>
</comment>
<dbReference type="InterPro" id="IPR001182">
    <property type="entry name" value="FtsW/RodA"/>
</dbReference>
<feature type="transmembrane region" description="Helical" evidence="16">
    <location>
        <begin position="355"/>
        <end position="376"/>
    </location>
</feature>
<dbReference type="Proteomes" id="UP000275348">
    <property type="component" value="Unassembled WGS sequence"/>
</dbReference>
<keyword evidence="3" id="KW-0808">Transferase</keyword>
<dbReference type="GO" id="GO:0005886">
    <property type="term" value="C:plasma membrane"/>
    <property type="evidence" value="ECO:0007669"/>
    <property type="project" value="TreeGrafter"/>
</dbReference>
<name>A0A3L9MGJ9_9FLAO</name>
<evidence type="ECO:0000256" key="9">
    <source>
        <dbReference type="ARBA" id="ARBA00032370"/>
    </source>
</evidence>
<sequence length="402" mass="43842">MASIIQKYFKGDKSLWSFILILAIFSFLPVYSASSNLVYTVGTGTVLSHLMKHGGFLLIGLIIIFLVQRWDYRYFGIFATGAVYILAVLLVFTLVQGQTIGGANASRWIMIPGIGVGIQPSTIASQALLIYIARFLTKNRDKEYNWKIVSLQLLLPMALIIGLIFPSNGSTALMLAIMSGVLLIIGGFPLKYLAVISGIGAAAGGIFVWVALTFSELFSNNRVHTWISRIQKFTSDEAQTTLESYQVLHAKAAIARGIAEMSGPGKSVFKQTLPQSSSDFIFAIIVEEYGAIGAILLVFTFLLILFRICVIASKIHTVFGTLLVFAVGIPIIFQAVINMSVAVNLIPVTGQPLPMISYGGTAMWMTCLSFGIILSVSTQIKSNEELEVERKRFNGNDIEDIA</sequence>
<evidence type="ECO:0000256" key="2">
    <source>
        <dbReference type="ARBA" id="ARBA00022676"/>
    </source>
</evidence>
<evidence type="ECO:0000256" key="16">
    <source>
        <dbReference type="SAM" id="Phobius"/>
    </source>
</evidence>
<feature type="transmembrane region" description="Helical" evidence="16">
    <location>
        <begin position="46"/>
        <end position="67"/>
    </location>
</feature>
<dbReference type="GO" id="GO:0032153">
    <property type="term" value="C:cell division site"/>
    <property type="evidence" value="ECO:0007669"/>
    <property type="project" value="TreeGrafter"/>
</dbReference>